<keyword evidence="2" id="KW-0732">Signal</keyword>
<organism evidence="3 4">
    <name type="scientific">Tritrichomonas foetus</name>
    <dbReference type="NCBI Taxonomy" id="1144522"/>
    <lineage>
        <taxon>Eukaryota</taxon>
        <taxon>Metamonada</taxon>
        <taxon>Parabasalia</taxon>
        <taxon>Tritrichomonadida</taxon>
        <taxon>Tritrichomonadidae</taxon>
        <taxon>Tritrichomonas</taxon>
    </lineage>
</organism>
<dbReference type="GeneID" id="94833380"/>
<feature type="region of interest" description="Disordered" evidence="1">
    <location>
        <begin position="236"/>
        <end position="287"/>
    </location>
</feature>
<evidence type="ECO:0000313" key="3">
    <source>
        <dbReference type="EMBL" id="OHT13823.1"/>
    </source>
</evidence>
<dbReference type="Proteomes" id="UP000179807">
    <property type="component" value="Unassembled WGS sequence"/>
</dbReference>
<dbReference type="EMBL" id="MLAK01000469">
    <property type="protein sequence ID" value="OHT13823.1"/>
    <property type="molecule type" value="Genomic_DNA"/>
</dbReference>
<gene>
    <name evidence="3" type="ORF">TRFO_15945</name>
</gene>
<feature type="chain" id="PRO_5012882025" evidence="2">
    <location>
        <begin position="16"/>
        <end position="287"/>
    </location>
</feature>
<keyword evidence="4" id="KW-1185">Reference proteome</keyword>
<dbReference type="VEuPathDB" id="TrichDB:TRFO_15945"/>
<evidence type="ECO:0000313" key="4">
    <source>
        <dbReference type="Proteomes" id="UP000179807"/>
    </source>
</evidence>
<reference evidence="3" key="1">
    <citation type="submission" date="2016-10" db="EMBL/GenBank/DDBJ databases">
        <authorList>
            <person name="Benchimol M."/>
            <person name="Almeida L.G."/>
            <person name="Vasconcelos A.T."/>
            <person name="Perreira-Neves A."/>
            <person name="Rosa I.A."/>
            <person name="Tasca T."/>
            <person name="Bogo M.R."/>
            <person name="de Souza W."/>
        </authorList>
    </citation>
    <scope>NUCLEOTIDE SEQUENCE [LARGE SCALE GENOMIC DNA]</scope>
    <source>
        <strain evidence="3">K</strain>
    </source>
</reference>
<dbReference type="AlphaFoldDB" id="A0A1J4KRD5"/>
<protein>
    <submittedName>
        <fullName evidence="3">Uncharacterized protein</fullName>
    </submittedName>
</protein>
<dbReference type="PANTHER" id="PTHR47026">
    <property type="entry name" value="PIGMENTOSA GTPASE REGULATOR-LIKE PROTEIN, PUTATIVE-RELATED"/>
    <property type="match status" value="1"/>
</dbReference>
<dbReference type="PANTHER" id="PTHR47026:SF2">
    <property type="entry name" value="FLAGELLAR ASSOCIATED PROTEIN"/>
    <property type="match status" value="1"/>
</dbReference>
<feature type="compositionally biased region" description="Polar residues" evidence="1">
    <location>
        <begin position="183"/>
        <end position="197"/>
    </location>
</feature>
<feature type="compositionally biased region" description="Low complexity" evidence="1">
    <location>
        <begin position="168"/>
        <end position="177"/>
    </location>
</feature>
<evidence type="ECO:0000256" key="2">
    <source>
        <dbReference type="SAM" id="SignalP"/>
    </source>
</evidence>
<feature type="compositionally biased region" description="Polar residues" evidence="1">
    <location>
        <begin position="240"/>
        <end position="256"/>
    </location>
</feature>
<feature type="compositionally biased region" description="Polar residues" evidence="1">
    <location>
        <begin position="205"/>
        <end position="216"/>
    </location>
</feature>
<feature type="region of interest" description="Disordered" evidence="1">
    <location>
        <begin position="159"/>
        <end position="223"/>
    </location>
</feature>
<accession>A0A1J4KRD5</accession>
<evidence type="ECO:0000256" key="1">
    <source>
        <dbReference type="SAM" id="MobiDB-lite"/>
    </source>
</evidence>
<comment type="caution">
    <text evidence="3">The sequence shown here is derived from an EMBL/GenBank/DDBJ whole genome shotgun (WGS) entry which is preliminary data.</text>
</comment>
<dbReference type="RefSeq" id="XP_068366959.1">
    <property type="nucleotide sequence ID" value="XM_068498676.1"/>
</dbReference>
<name>A0A1J4KRD5_9EUKA</name>
<proteinExistence type="predicted"/>
<feature type="signal peptide" evidence="2">
    <location>
        <begin position="1"/>
        <end position="15"/>
    </location>
</feature>
<sequence length="287" mass="33651">MIIIFFYFFLTYSWRNQEYTINKEFEMQVQDLQINREQALSDLDNEWASPKKQQSYSKPSPALLNMRHMAKKMIRTQQFEEVKKLARLIEDKERQEIESAAKRMNDDYHIADQRLKEQFDHELQVIESMHEMKIHNITRSRDQSLRPLYQRIENLQKMKDQATKQQKKTTQLVMTTTPRKRANATSANTPRMSSRMNQRGAMQVSKKSAQTPQKQLPQLLVTPKLALPPVQRIKREAPKSQLSNQSQNPTQASASSAIVRPKTFSRLSNTPDKNSQKKMPNGSLMYH</sequence>